<dbReference type="AlphaFoldDB" id="A0AA85AZP4"/>
<name>A0AA85AZP4_9TREM</name>
<evidence type="ECO:0000256" key="5">
    <source>
        <dbReference type="ARBA" id="ARBA00035359"/>
    </source>
</evidence>
<evidence type="ECO:0000313" key="7">
    <source>
        <dbReference type="Proteomes" id="UP000050791"/>
    </source>
</evidence>
<keyword evidence="2" id="KW-0689">Ribosomal protein</keyword>
<dbReference type="InterPro" id="IPR001857">
    <property type="entry name" value="Ribosomal_bL19"/>
</dbReference>
<evidence type="ECO:0000256" key="4">
    <source>
        <dbReference type="ARBA" id="ARBA00035288"/>
    </source>
</evidence>
<evidence type="ECO:0000256" key="2">
    <source>
        <dbReference type="ARBA" id="ARBA00022980"/>
    </source>
</evidence>
<protein>
    <recommendedName>
        <fullName evidence="4">Large ribosomal subunit protein bL19m</fullName>
    </recommendedName>
    <alternativeName>
        <fullName evidence="5">39S ribosomal protein L19, mitochondrial</fullName>
    </alternativeName>
</protein>
<accession>A0AA85AZP4</accession>
<evidence type="ECO:0000256" key="6">
    <source>
        <dbReference type="SAM" id="MobiDB-lite"/>
    </source>
</evidence>
<evidence type="ECO:0000313" key="8">
    <source>
        <dbReference type="WBParaSite" id="SMTH1_20050.2"/>
    </source>
</evidence>
<comment type="similarity">
    <text evidence="1">Belongs to the bacterial ribosomal protein bL19 family.</text>
</comment>
<dbReference type="InterPro" id="IPR038657">
    <property type="entry name" value="Ribosomal_bL19_sf"/>
</dbReference>
<feature type="compositionally biased region" description="Basic and acidic residues" evidence="6">
    <location>
        <begin position="326"/>
        <end position="340"/>
    </location>
</feature>
<dbReference type="PANTHER" id="PTHR15680">
    <property type="entry name" value="RIBOSOMAL PROTEIN L19"/>
    <property type="match status" value="1"/>
</dbReference>
<feature type="region of interest" description="Disordered" evidence="6">
    <location>
        <begin position="326"/>
        <end position="347"/>
    </location>
</feature>
<evidence type="ECO:0000256" key="3">
    <source>
        <dbReference type="ARBA" id="ARBA00023274"/>
    </source>
</evidence>
<dbReference type="InterPro" id="IPR008991">
    <property type="entry name" value="Translation_prot_SH3-like_sf"/>
</dbReference>
<dbReference type="GO" id="GO:0005762">
    <property type="term" value="C:mitochondrial large ribosomal subunit"/>
    <property type="evidence" value="ECO:0007669"/>
    <property type="project" value="TreeGrafter"/>
</dbReference>
<dbReference type="Proteomes" id="UP000050791">
    <property type="component" value="Unassembled WGS sequence"/>
</dbReference>
<evidence type="ECO:0000256" key="1">
    <source>
        <dbReference type="ARBA" id="ARBA00005781"/>
    </source>
</evidence>
<dbReference type="SUPFAM" id="SSF50104">
    <property type="entry name" value="Translation proteins SH3-like domain"/>
    <property type="match status" value="1"/>
</dbReference>
<dbReference type="PANTHER" id="PTHR15680:SF9">
    <property type="entry name" value="LARGE RIBOSOMAL SUBUNIT PROTEIN BL19M"/>
    <property type="match status" value="1"/>
</dbReference>
<dbReference type="Pfam" id="PF01245">
    <property type="entry name" value="Ribosomal_L19"/>
    <property type="match status" value="1"/>
</dbReference>
<dbReference type="WBParaSite" id="SMTH1_20050.2">
    <property type="protein sequence ID" value="SMTH1_20050.2"/>
    <property type="gene ID" value="SMTH1_20050"/>
</dbReference>
<dbReference type="Gene3D" id="2.30.30.790">
    <property type="match status" value="1"/>
</dbReference>
<reference evidence="8" key="1">
    <citation type="submission" date="2023-11" db="UniProtKB">
        <authorList>
            <consortium name="WormBaseParasite"/>
        </authorList>
    </citation>
    <scope>IDENTIFICATION</scope>
</reference>
<proteinExistence type="inferred from homology"/>
<keyword evidence="3" id="KW-0687">Ribonucleoprotein</keyword>
<dbReference type="GO" id="GO:0006412">
    <property type="term" value="P:translation"/>
    <property type="evidence" value="ECO:0007669"/>
    <property type="project" value="InterPro"/>
</dbReference>
<dbReference type="GO" id="GO:0003735">
    <property type="term" value="F:structural constituent of ribosome"/>
    <property type="evidence" value="ECO:0007669"/>
    <property type="project" value="InterPro"/>
</dbReference>
<sequence>MLYLHRKLGVISKTMASMFVTRVITRVPKVPILMPCRFSRRRLPPEYRKQYLEKISNGALDKYRKSEFVPYPALKTQRLWEVQPQEPEKETKRLYQELVPHFIDPRYRDRLRERLERHEMMLRRRNLDMPEFYVGSVVAVRTADKFAPNQSHRFLGICIERFNEGLWTKFTLRNVIEKTAVEIQYELYNPTIQSIEVLLLEKRLDRNLLYLRDAPLDESRFPFDMSRIPYNPSDPVPINDKKVKLLPPPWAFKWYLHGYRGIHDTMYDYLTPQQLSEIQDKINLVDRYDLMKMYRSRLCLEEERIALGDVQIQHQDLIRHHEQRRQELMDKHKETQRTDKNTAYGGR</sequence>
<organism evidence="7 8">
    <name type="scientific">Schistosoma mattheei</name>
    <dbReference type="NCBI Taxonomy" id="31246"/>
    <lineage>
        <taxon>Eukaryota</taxon>
        <taxon>Metazoa</taxon>
        <taxon>Spiralia</taxon>
        <taxon>Lophotrochozoa</taxon>
        <taxon>Platyhelminthes</taxon>
        <taxon>Trematoda</taxon>
        <taxon>Digenea</taxon>
        <taxon>Strigeidida</taxon>
        <taxon>Schistosomatoidea</taxon>
        <taxon>Schistosomatidae</taxon>
        <taxon>Schistosoma</taxon>
    </lineage>
</organism>